<reference evidence="2" key="1">
    <citation type="journal article" date="2020" name="mSystems">
        <title>Genome- and Community-Level Interaction Insights into Carbon Utilization and Element Cycling Functions of Hydrothermarchaeota in Hydrothermal Sediment.</title>
        <authorList>
            <person name="Zhou Z."/>
            <person name="Liu Y."/>
            <person name="Xu W."/>
            <person name="Pan J."/>
            <person name="Luo Z.H."/>
            <person name="Li M."/>
        </authorList>
    </citation>
    <scope>NUCLEOTIDE SEQUENCE [LARGE SCALE GENOMIC DNA]</scope>
    <source>
        <strain evidence="2">SpSt-853</strain>
    </source>
</reference>
<feature type="compositionally biased region" description="Polar residues" evidence="1">
    <location>
        <begin position="118"/>
        <end position="136"/>
    </location>
</feature>
<dbReference type="AlphaFoldDB" id="A0A7C5ALS6"/>
<comment type="caution">
    <text evidence="2">The sequence shown here is derived from an EMBL/GenBank/DDBJ whole genome shotgun (WGS) entry which is preliminary data.</text>
</comment>
<evidence type="ECO:0000256" key="1">
    <source>
        <dbReference type="SAM" id="MobiDB-lite"/>
    </source>
</evidence>
<proteinExistence type="predicted"/>
<feature type="compositionally biased region" description="Low complexity" evidence="1">
    <location>
        <begin position="158"/>
        <end position="169"/>
    </location>
</feature>
<accession>A0A7C5ALS6</accession>
<feature type="compositionally biased region" description="Polar residues" evidence="1">
    <location>
        <begin position="262"/>
        <end position="278"/>
    </location>
</feature>
<gene>
    <name evidence="2" type="ORF">ENW48_03725</name>
</gene>
<evidence type="ECO:0000313" key="2">
    <source>
        <dbReference type="EMBL" id="HGZ11313.1"/>
    </source>
</evidence>
<feature type="region of interest" description="Disordered" evidence="1">
    <location>
        <begin position="95"/>
        <end position="285"/>
    </location>
</feature>
<protein>
    <submittedName>
        <fullName evidence="2">Uncharacterized protein</fullName>
    </submittedName>
</protein>
<dbReference type="PROSITE" id="PS51257">
    <property type="entry name" value="PROKAR_LIPOPROTEIN"/>
    <property type="match status" value="1"/>
</dbReference>
<sequence>MNRIKFSGIVAVLLLLAGCAVPVGYPGYYGGYGGYEAYGGAYTNPYSQVPVTPYGYSGVSPYYGYGYESGSSVIVNNPVPVPVYPSRPYVNDPYCSSGNQYSRPFNHRHHRPYNRNNQTTNPADQGTGSPGDSATDQLVGPAGTTAAGQGGRIGSETGQAAAGQNGGSQVRSNWNPTRPGAQMSALRPQSGSGGPGLINPGSSGGSVSPLPGQTRLNGQPRIGAPSYQKAPLGAPNMSGPVMRAPSFGGLAGTRSPGATAMRPSSRTSQGQPSGNSQKKAFHGMP</sequence>
<organism evidence="2">
    <name type="scientific">Desulfobacca acetoxidans</name>
    <dbReference type="NCBI Taxonomy" id="60893"/>
    <lineage>
        <taxon>Bacteria</taxon>
        <taxon>Pseudomonadati</taxon>
        <taxon>Thermodesulfobacteriota</taxon>
        <taxon>Desulfobaccia</taxon>
        <taxon>Desulfobaccales</taxon>
        <taxon>Desulfobaccaceae</taxon>
        <taxon>Desulfobacca</taxon>
    </lineage>
</organism>
<name>A0A7C5ALS6_9BACT</name>
<dbReference type="EMBL" id="DTKJ01000023">
    <property type="protein sequence ID" value="HGZ11313.1"/>
    <property type="molecule type" value="Genomic_DNA"/>
</dbReference>